<evidence type="ECO:0000313" key="2">
    <source>
        <dbReference type="Proteomes" id="UP000192674"/>
    </source>
</evidence>
<reference evidence="1 2" key="1">
    <citation type="submission" date="2017-04" db="EMBL/GenBank/DDBJ databases">
        <authorList>
            <person name="Afonso C.L."/>
            <person name="Miller P.J."/>
            <person name="Scott M.A."/>
            <person name="Spackman E."/>
            <person name="Goraichik I."/>
            <person name="Dimitrov K.M."/>
            <person name="Suarez D.L."/>
            <person name="Swayne D.E."/>
        </authorList>
    </citation>
    <scope>NUCLEOTIDE SEQUENCE [LARGE SCALE GENOMIC DNA]</scope>
    <source>
        <strain evidence="1 2">DSM 43828</strain>
    </source>
</reference>
<name>A0A1W2FPK0_KIBAR</name>
<organism evidence="1 2">
    <name type="scientific">Kibdelosporangium aridum</name>
    <dbReference type="NCBI Taxonomy" id="2030"/>
    <lineage>
        <taxon>Bacteria</taxon>
        <taxon>Bacillati</taxon>
        <taxon>Actinomycetota</taxon>
        <taxon>Actinomycetes</taxon>
        <taxon>Pseudonocardiales</taxon>
        <taxon>Pseudonocardiaceae</taxon>
        <taxon>Kibdelosporangium</taxon>
    </lineage>
</organism>
<dbReference type="Proteomes" id="UP000192674">
    <property type="component" value="Unassembled WGS sequence"/>
</dbReference>
<gene>
    <name evidence="1" type="ORF">SAMN05661093_08226</name>
</gene>
<accession>A0A1W2FPK0</accession>
<dbReference type="OrthoDB" id="3676177at2"/>
<dbReference type="EMBL" id="FWXV01000009">
    <property type="protein sequence ID" value="SMD23820.1"/>
    <property type="molecule type" value="Genomic_DNA"/>
</dbReference>
<dbReference type="RefSeq" id="WP_084432696.1">
    <property type="nucleotide sequence ID" value="NZ_FWXV01000009.1"/>
</dbReference>
<dbReference type="AlphaFoldDB" id="A0A1W2FPK0"/>
<sequence>MLRRFFRRSLRDELAVHQHLISRYSKFIDELHPMYQVLSWEQVAYVLNAQGDTQEFVTIRARVLRPDLQLIRFIFGCGWHQPAKFRSKVRLAVRNLLPGNVLGTSPPVIHSWLCDGKLDLIVPMPTPPRIGSEISFVVSMDWPQKCAPLMLHAVADDFAFKFVQQDVKYVTYRIVLPPGYDAYHEPIGSDCNENKYRTRHMLTQDGRRQYLFEAFDLPIMHRAGLKLQLAEATVQASIGPGRFRTPASRLR</sequence>
<proteinExistence type="predicted"/>
<protein>
    <submittedName>
        <fullName evidence="1">Uncharacterized protein</fullName>
    </submittedName>
</protein>
<keyword evidence="2" id="KW-1185">Reference proteome</keyword>
<evidence type="ECO:0000313" key="1">
    <source>
        <dbReference type="EMBL" id="SMD23820.1"/>
    </source>
</evidence>